<dbReference type="Pfam" id="PF03237">
    <property type="entry name" value="Terminase_6N"/>
    <property type="match status" value="1"/>
</dbReference>
<proteinExistence type="predicted"/>
<dbReference type="Proteomes" id="UP000199382">
    <property type="component" value="Unassembled WGS sequence"/>
</dbReference>
<name>A0A1G9BBU4_9RHOB</name>
<dbReference type="Gene3D" id="3.40.50.300">
    <property type="entry name" value="P-loop containing nucleotide triphosphate hydrolases"/>
    <property type="match status" value="1"/>
</dbReference>
<dbReference type="STRING" id="571298.SAMN04488026_10392"/>
<feature type="region of interest" description="Disordered" evidence="1">
    <location>
        <begin position="186"/>
        <end position="205"/>
    </location>
</feature>
<organism evidence="2 3">
    <name type="scientific">Aliiruegeria lutimaris</name>
    <dbReference type="NCBI Taxonomy" id="571298"/>
    <lineage>
        <taxon>Bacteria</taxon>
        <taxon>Pseudomonadati</taxon>
        <taxon>Pseudomonadota</taxon>
        <taxon>Alphaproteobacteria</taxon>
        <taxon>Rhodobacterales</taxon>
        <taxon>Roseobacteraceae</taxon>
        <taxon>Aliiruegeria</taxon>
    </lineage>
</organism>
<evidence type="ECO:0000313" key="3">
    <source>
        <dbReference type="Proteomes" id="UP000199382"/>
    </source>
</evidence>
<dbReference type="AlphaFoldDB" id="A0A1G9BBU4"/>
<sequence>MKLGAEWLASAPQAEQEAFLEGLSEHALCALPWLFEFWALPHQLPPGGDWKTWVILGGRGAGKTRAGSEWVRTQVEGGRLEEPGRSRRVALVGETFDQVRDVMVFGDSGIVACSPPDRVPGWHSGRRQLEWSNGAIAQAFSAHEPEALRGPQFDAAWVDELAKWKKAEETWSMLQFGLRLGDNPRQDVREETTVPRSRRRSHWRR</sequence>
<dbReference type="EMBL" id="FNEK01000039">
    <property type="protein sequence ID" value="SDK36335.1"/>
    <property type="molecule type" value="Genomic_DNA"/>
</dbReference>
<keyword evidence="3" id="KW-1185">Reference proteome</keyword>
<accession>A0A1G9BBU4</accession>
<reference evidence="2 3" key="1">
    <citation type="submission" date="2016-10" db="EMBL/GenBank/DDBJ databases">
        <authorList>
            <person name="de Groot N.N."/>
        </authorList>
    </citation>
    <scope>NUCLEOTIDE SEQUENCE [LARGE SCALE GENOMIC DNA]</scope>
    <source>
        <strain evidence="2 3">DSM 25294</strain>
    </source>
</reference>
<protein>
    <submittedName>
        <fullName evidence="2">Terminase-like family protein</fullName>
    </submittedName>
</protein>
<gene>
    <name evidence="2" type="ORF">SAMN04488026_10392</name>
</gene>
<evidence type="ECO:0000313" key="2">
    <source>
        <dbReference type="EMBL" id="SDK36335.1"/>
    </source>
</evidence>
<feature type="compositionally biased region" description="Basic residues" evidence="1">
    <location>
        <begin position="196"/>
        <end position="205"/>
    </location>
</feature>
<dbReference type="OrthoDB" id="4519042at2"/>
<dbReference type="InterPro" id="IPR027417">
    <property type="entry name" value="P-loop_NTPase"/>
</dbReference>
<evidence type="ECO:0000256" key="1">
    <source>
        <dbReference type="SAM" id="MobiDB-lite"/>
    </source>
</evidence>